<name>A0ABZ1A2L4_9PSED</name>
<reference evidence="2 3" key="1">
    <citation type="submission" date="2023-12" db="EMBL/GenBank/DDBJ databases">
        <title>First complete genome sequence of Pseudomonas canadensis strain Pcan-CK-23 isolated from homogenized tissues of Zophobas morio larvae.</title>
        <authorList>
            <person name="Kundlacz C."/>
            <person name="Aldeia C."/>
            <person name="Eddoubaji Y."/>
            <person name="Campos-Madueno E.I."/>
            <person name="Endimiani A."/>
        </authorList>
    </citation>
    <scope>NUCLEOTIDE SEQUENCE [LARGE SCALE GENOMIC DNA]</scope>
    <source>
        <strain evidence="2 3">Pcan-CK-23</strain>
    </source>
</reference>
<dbReference type="InterPro" id="IPR002711">
    <property type="entry name" value="HNH"/>
</dbReference>
<dbReference type="InterPro" id="IPR003615">
    <property type="entry name" value="HNH_nuc"/>
</dbReference>
<keyword evidence="2" id="KW-0540">Nuclease</keyword>
<accession>A0ABZ1A2L4</accession>
<keyword evidence="2" id="KW-0378">Hydrolase</keyword>
<dbReference type="CDD" id="cd00085">
    <property type="entry name" value="HNHc"/>
    <property type="match status" value="1"/>
</dbReference>
<feature type="domain" description="HNH" evidence="1">
    <location>
        <begin position="9"/>
        <end position="40"/>
    </location>
</feature>
<evidence type="ECO:0000313" key="2">
    <source>
        <dbReference type="EMBL" id="WRI23637.1"/>
    </source>
</evidence>
<proteinExistence type="predicted"/>
<dbReference type="Proteomes" id="UP001322392">
    <property type="component" value="Chromosome"/>
</dbReference>
<evidence type="ECO:0000259" key="1">
    <source>
        <dbReference type="Pfam" id="PF01844"/>
    </source>
</evidence>
<keyword evidence="3" id="KW-1185">Reference proteome</keyword>
<gene>
    <name evidence="2" type="ORF">SPL95_23970</name>
</gene>
<dbReference type="Pfam" id="PF01844">
    <property type="entry name" value="HNH"/>
    <property type="match status" value="1"/>
</dbReference>
<protein>
    <submittedName>
        <fullName evidence="2">HNH endonuclease signature motif containing protein</fullName>
    </submittedName>
</protein>
<evidence type="ECO:0000313" key="3">
    <source>
        <dbReference type="Proteomes" id="UP001322392"/>
    </source>
</evidence>
<dbReference type="EMBL" id="CP139639">
    <property type="protein sequence ID" value="WRI23637.1"/>
    <property type="molecule type" value="Genomic_DNA"/>
</dbReference>
<organism evidence="2 3">
    <name type="scientific">Pseudomonas canadensis</name>
    <dbReference type="NCBI Taxonomy" id="915099"/>
    <lineage>
        <taxon>Bacteria</taxon>
        <taxon>Pseudomonadati</taxon>
        <taxon>Pseudomonadota</taxon>
        <taxon>Gammaproteobacteria</taxon>
        <taxon>Pseudomonadales</taxon>
        <taxon>Pseudomonadaceae</taxon>
        <taxon>Pseudomonas</taxon>
    </lineage>
</organism>
<sequence>MPGEWPLLEAHQADHLARKGSDRITNAVALCPNCHQRCHRSSDRDAFTEGLYAKVGRLARE</sequence>
<keyword evidence="2" id="KW-0255">Endonuclease</keyword>
<dbReference type="GO" id="GO:0004519">
    <property type="term" value="F:endonuclease activity"/>
    <property type="evidence" value="ECO:0007669"/>
    <property type="project" value="UniProtKB-KW"/>
</dbReference>